<accession>A0AAW1AP43</accession>
<gene>
    <name evidence="2" type="ORF">NXF25_018641</name>
</gene>
<dbReference type="InterPro" id="IPR046350">
    <property type="entry name" value="Cystatin_sf"/>
</dbReference>
<name>A0AAW1AP43_CROAD</name>
<dbReference type="AlphaFoldDB" id="A0AAW1AP43"/>
<reference evidence="2 3" key="1">
    <citation type="journal article" date="2024" name="Proc. Natl. Acad. Sci. U.S.A.">
        <title>The genetic regulatory architecture and epigenomic basis for age-related changes in rattlesnake venom.</title>
        <authorList>
            <person name="Hogan M.P."/>
            <person name="Holding M.L."/>
            <person name="Nystrom G.S."/>
            <person name="Colston T.J."/>
            <person name="Bartlett D.A."/>
            <person name="Mason A.J."/>
            <person name="Ellsworth S.A."/>
            <person name="Rautsaw R.M."/>
            <person name="Lawrence K.C."/>
            <person name="Strickland J.L."/>
            <person name="He B."/>
            <person name="Fraser P."/>
            <person name="Margres M.J."/>
            <person name="Gilbert D.M."/>
            <person name="Gibbs H.L."/>
            <person name="Parkinson C.L."/>
            <person name="Rokyta D.R."/>
        </authorList>
    </citation>
    <scope>NUCLEOTIDE SEQUENCE [LARGE SCALE GENOMIC DNA]</scope>
    <source>
        <strain evidence="2">DRR0105</strain>
    </source>
</reference>
<dbReference type="EMBL" id="JAOTOJ010000019">
    <property type="protein sequence ID" value="KAK9391311.1"/>
    <property type="molecule type" value="Genomic_DNA"/>
</dbReference>
<dbReference type="Proteomes" id="UP001474421">
    <property type="component" value="Unassembled WGS sequence"/>
</dbReference>
<evidence type="ECO:0000313" key="2">
    <source>
        <dbReference type="EMBL" id="KAK9391311.1"/>
    </source>
</evidence>
<dbReference type="SUPFAM" id="SSF54403">
    <property type="entry name" value="Cystatin/monellin"/>
    <property type="match status" value="1"/>
</dbReference>
<evidence type="ECO:0000313" key="3">
    <source>
        <dbReference type="Proteomes" id="UP001474421"/>
    </source>
</evidence>
<dbReference type="Gene3D" id="3.10.450.10">
    <property type="match status" value="1"/>
</dbReference>
<sequence>MGGCWQLVFACCLLVQRLSAEDNTTSAVNPDEELEKNIVQRIASLREMGQDEISNFTDLALQYYNQQEESMFIPLKNPTVTVKKAIGSTLDLQMIVERTNCTKKDVKRRFRSPFDSEGEPPKYCVPLPNPEQLNCKFHIFKDERSYSEAIVGHDCKPIKIIDKEILNVEDTKSPY</sequence>
<keyword evidence="1" id="KW-0732">Signal</keyword>
<keyword evidence="3" id="KW-1185">Reference proteome</keyword>
<comment type="caution">
    <text evidence="2">The sequence shown here is derived from an EMBL/GenBank/DDBJ whole genome shotgun (WGS) entry which is preliminary data.</text>
</comment>
<evidence type="ECO:0000256" key="1">
    <source>
        <dbReference type="SAM" id="SignalP"/>
    </source>
</evidence>
<feature type="chain" id="PRO_5043541992" evidence="1">
    <location>
        <begin position="21"/>
        <end position="175"/>
    </location>
</feature>
<proteinExistence type="predicted"/>
<organism evidence="2 3">
    <name type="scientific">Crotalus adamanteus</name>
    <name type="common">Eastern diamondback rattlesnake</name>
    <dbReference type="NCBI Taxonomy" id="8729"/>
    <lineage>
        <taxon>Eukaryota</taxon>
        <taxon>Metazoa</taxon>
        <taxon>Chordata</taxon>
        <taxon>Craniata</taxon>
        <taxon>Vertebrata</taxon>
        <taxon>Euteleostomi</taxon>
        <taxon>Lepidosauria</taxon>
        <taxon>Squamata</taxon>
        <taxon>Bifurcata</taxon>
        <taxon>Unidentata</taxon>
        <taxon>Episquamata</taxon>
        <taxon>Toxicofera</taxon>
        <taxon>Serpentes</taxon>
        <taxon>Colubroidea</taxon>
        <taxon>Viperidae</taxon>
        <taxon>Crotalinae</taxon>
        <taxon>Crotalus</taxon>
    </lineage>
</organism>
<protein>
    <submittedName>
        <fullName evidence="2">Uncharacterized protein</fullName>
    </submittedName>
</protein>
<feature type="signal peptide" evidence="1">
    <location>
        <begin position="1"/>
        <end position="20"/>
    </location>
</feature>